<evidence type="ECO:0000259" key="3">
    <source>
        <dbReference type="PROSITE" id="PS51186"/>
    </source>
</evidence>
<dbReference type="InterPro" id="IPR051016">
    <property type="entry name" value="Diverse_Substrate_AcTransf"/>
</dbReference>
<accession>A0A9Y2IP42</accession>
<dbReference type="PROSITE" id="PS51186">
    <property type="entry name" value="GNAT"/>
    <property type="match status" value="1"/>
</dbReference>
<dbReference type="Proteomes" id="UP001236014">
    <property type="component" value="Chromosome"/>
</dbReference>
<dbReference type="CDD" id="cd04301">
    <property type="entry name" value="NAT_SF"/>
    <property type="match status" value="1"/>
</dbReference>
<dbReference type="PANTHER" id="PTHR10545">
    <property type="entry name" value="DIAMINE N-ACETYLTRANSFERASE"/>
    <property type="match status" value="1"/>
</dbReference>
<dbReference type="PANTHER" id="PTHR10545:SF42">
    <property type="entry name" value="ACETYLTRANSFERASE"/>
    <property type="match status" value="1"/>
</dbReference>
<organism evidence="4 5">
    <name type="scientific">Amycolatopsis carbonis</name>
    <dbReference type="NCBI Taxonomy" id="715471"/>
    <lineage>
        <taxon>Bacteria</taxon>
        <taxon>Bacillati</taxon>
        <taxon>Actinomycetota</taxon>
        <taxon>Actinomycetes</taxon>
        <taxon>Pseudonocardiales</taxon>
        <taxon>Pseudonocardiaceae</taxon>
        <taxon>Amycolatopsis</taxon>
    </lineage>
</organism>
<dbReference type="InterPro" id="IPR016181">
    <property type="entry name" value="Acyl_CoA_acyltransferase"/>
</dbReference>
<dbReference type="AlphaFoldDB" id="A0A9Y2IP42"/>
<evidence type="ECO:0000256" key="1">
    <source>
        <dbReference type="ARBA" id="ARBA00022679"/>
    </source>
</evidence>
<dbReference type="Pfam" id="PF00583">
    <property type="entry name" value="Acetyltransf_1"/>
    <property type="match status" value="1"/>
</dbReference>
<dbReference type="SUPFAM" id="SSF55729">
    <property type="entry name" value="Acyl-CoA N-acyltransferases (Nat)"/>
    <property type="match status" value="1"/>
</dbReference>
<name>A0A9Y2IP42_9PSEU</name>
<evidence type="ECO:0000256" key="2">
    <source>
        <dbReference type="ARBA" id="ARBA00023315"/>
    </source>
</evidence>
<evidence type="ECO:0000313" key="5">
    <source>
        <dbReference type="Proteomes" id="UP001236014"/>
    </source>
</evidence>
<dbReference type="InterPro" id="IPR000182">
    <property type="entry name" value="GNAT_dom"/>
</dbReference>
<keyword evidence="5" id="KW-1185">Reference proteome</keyword>
<reference evidence="4 5" key="1">
    <citation type="submission" date="2023-06" db="EMBL/GenBank/DDBJ databases">
        <authorList>
            <person name="Oyuntsetseg B."/>
            <person name="Kim S.B."/>
        </authorList>
    </citation>
    <scope>NUCLEOTIDE SEQUENCE [LARGE SCALE GENOMIC DNA]</scope>
    <source>
        <strain evidence="4 5">2-15</strain>
    </source>
</reference>
<keyword evidence="1" id="KW-0808">Transferase</keyword>
<feature type="domain" description="N-acetyltransferase" evidence="3">
    <location>
        <begin position="2"/>
        <end position="146"/>
    </location>
</feature>
<protein>
    <submittedName>
        <fullName evidence="4">GNAT family N-acetyltransferase</fullName>
    </submittedName>
</protein>
<dbReference type="RefSeq" id="WP_285974238.1">
    <property type="nucleotide sequence ID" value="NZ_CP127294.1"/>
</dbReference>
<dbReference type="Gene3D" id="3.40.630.30">
    <property type="match status" value="1"/>
</dbReference>
<dbReference type="EMBL" id="CP127294">
    <property type="protein sequence ID" value="WIX83692.1"/>
    <property type="molecule type" value="Genomic_DNA"/>
</dbReference>
<gene>
    <name evidence="4" type="ORF">QRX50_24510</name>
</gene>
<keyword evidence="2" id="KW-0012">Acyltransferase</keyword>
<dbReference type="KEGG" id="acab:QRX50_24510"/>
<sequence>MIEISPLQAEDRVRWEELARGYKEFYRTEVSEDEYERTWQRLLQAEDVFGCAARLDGGRVVGIAHYLFHTNPWSSRSCYLQDLFVDVAARGHGTGRLLIEHVAQAARDHGAARLYWHTKQDNQRARLLYDKVADFREFIRYDYPLD</sequence>
<proteinExistence type="predicted"/>
<evidence type="ECO:0000313" key="4">
    <source>
        <dbReference type="EMBL" id="WIX83692.1"/>
    </source>
</evidence>
<dbReference type="GO" id="GO:0008080">
    <property type="term" value="F:N-acetyltransferase activity"/>
    <property type="evidence" value="ECO:0007669"/>
    <property type="project" value="TreeGrafter"/>
</dbReference>